<dbReference type="EMBL" id="SODP01000002">
    <property type="protein sequence ID" value="TDW71247.1"/>
    <property type="molecule type" value="Genomic_DNA"/>
</dbReference>
<dbReference type="Proteomes" id="UP000295146">
    <property type="component" value="Unassembled WGS sequence"/>
</dbReference>
<gene>
    <name evidence="1" type="ORF">EV653_5327</name>
</gene>
<reference evidence="1 2" key="1">
    <citation type="submission" date="2019-03" db="EMBL/GenBank/DDBJ databases">
        <title>Genomic Encyclopedia of Type Strains, Phase III (KMG-III): the genomes of soil and plant-associated and newly described type strains.</title>
        <authorList>
            <person name="Whitman W."/>
        </authorList>
    </citation>
    <scope>NUCLEOTIDE SEQUENCE [LARGE SCALE GENOMIC DNA]</scope>
    <source>
        <strain evidence="1 2">VKM Ac-2573</strain>
    </source>
</reference>
<name>A0A4V3GG92_9ACTN</name>
<proteinExistence type="predicted"/>
<dbReference type="AlphaFoldDB" id="A0A4V3GG92"/>
<evidence type="ECO:0000313" key="1">
    <source>
        <dbReference type="EMBL" id="TDW71247.1"/>
    </source>
</evidence>
<evidence type="ECO:0008006" key="3">
    <source>
        <dbReference type="Google" id="ProtNLM"/>
    </source>
</evidence>
<organism evidence="1 2">
    <name type="scientific">Kribbella pratensis</name>
    <dbReference type="NCBI Taxonomy" id="2512112"/>
    <lineage>
        <taxon>Bacteria</taxon>
        <taxon>Bacillati</taxon>
        <taxon>Actinomycetota</taxon>
        <taxon>Actinomycetes</taxon>
        <taxon>Propionibacteriales</taxon>
        <taxon>Kribbellaceae</taxon>
        <taxon>Kribbella</taxon>
    </lineage>
</organism>
<comment type="caution">
    <text evidence="1">The sequence shown here is derived from an EMBL/GenBank/DDBJ whole genome shotgun (WGS) entry which is preliminary data.</text>
</comment>
<dbReference type="Gene3D" id="3.40.630.30">
    <property type="match status" value="1"/>
</dbReference>
<dbReference type="InterPro" id="IPR016181">
    <property type="entry name" value="Acyl_CoA_acyltransferase"/>
</dbReference>
<protein>
    <recommendedName>
        <fullName evidence="3">Acetyltransferase (GNAT) family protein</fullName>
    </recommendedName>
</protein>
<accession>A0A4V3GG92</accession>
<dbReference type="SUPFAM" id="SSF55729">
    <property type="entry name" value="Acyl-CoA N-acyltransferases (Nat)"/>
    <property type="match status" value="1"/>
</dbReference>
<sequence>MLVMTTLADILRGVENGVFPAPDLGVSVVPAPSERESAVVAFTGHVVIAADVSPSWVAEQVPAGDLAAPTNPPFLTALAELTGRRVSSNDAMLLAPAITDPAERAEVIKDLTVLTDHSHPRVQRALEYRTDVQVYADVHGGLVIIGHGLADRIECAIELPDAHQNQGHGRHLARVARTLIPPNTSIWAQITPGNAASLRAFLAAGYKPVGSEALLVK</sequence>
<keyword evidence="2" id="KW-1185">Reference proteome</keyword>
<evidence type="ECO:0000313" key="2">
    <source>
        <dbReference type="Proteomes" id="UP000295146"/>
    </source>
</evidence>